<reference evidence="1 2" key="1">
    <citation type="submission" date="2024-07" db="EMBL/GenBank/DDBJ databases">
        <title>Uliginosibacterium paludis KCTC:42655.</title>
        <authorList>
            <person name="Kim M.K."/>
        </authorList>
    </citation>
    <scope>NUCLEOTIDE SEQUENCE [LARGE SCALE GENOMIC DNA]</scope>
    <source>
        <strain evidence="1 2">KCTC 42655</strain>
    </source>
</reference>
<dbReference type="Pfam" id="PF10109">
    <property type="entry name" value="Phage_TAC_7"/>
    <property type="match status" value="1"/>
</dbReference>
<organism evidence="1 2">
    <name type="scientific">Uliginosibacterium paludis</name>
    <dbReference type="NCBI Taxonomy" id="1615952"/>
    <lineage>
        <taxon>Bacteria</taxon>
        <taxon>Pseudomonadati</taxon>
        <taxon>Pseudomonadota</taxon>
        <taxon>Betaproteobacteria</taxon>
        <taxon>Rhodocyclales</taxon>
        <taxon>Zoogloeaceae</taxon>
        <taxon>Uliginosibacterium</taxon>
    </lineage>
</organism>
<dbReference type="InterPro" id="IPR019289">
    <property type="entry name" value="Phage_tail_E/E"/>
</dbReference>
<proteinExistence type="predicted"/>
<keyword evidence="2" id="KW-1185">Reference proteome</keyword>
<comment type="caution">
    <text evidence="1">The sequence shown here is derived from an EMBL/GenBank/DDBJ whole genome shotgun (WGS) entry which is preliminary data.</text>
</comment>
<accession>A0ABV2CUH5</accession>
<evidence type="ECO:0000313" key="1">
    <source>
        <dbReference type="EMBL" id="MET1491585.1"/>
    </source>
</evidence>
<dbReference type="RefSeq" id="WP_345929507.1">
    <property type="nucleotide sequence ID" value="NZ_JBDIVF010000010.1"/>
</dbReference>
<gene>
    <name evidence="1" type="ORF">ABVT11_17225</name>
</gene>
<dbReference type="EMBL" id="JBEWLZ010000013">
    <property type="protein sequence ID" value="MET1491585.1"/>
    <property type="molecule type" value="Genomic_DNA"/>
</dbReference>
<sequence length="99" mass="10311">MSESVTPITLETPITRGKQKITQVTVTKPNSGALRGASLAGLIRLEVNDLHIVLPRVTTPNLTTQEVTALDPVDLMALGLEVAGFFASQAAVSSATPTA</sequence>
<name>A0ABV2CUH5_9RHOO</name>
<dbReference type="Proteomes" id="UP001548590">
    <property type="component" value="Unassembled WGS sequence"/>
</dbReference>
<protein>
    <submittedName>
        <fullName evidence="1">Phage tail assembly protein</fullName>
    </submittedName>
</protein>
<evidence type="ECO:0000313" key="2">
    <source>
        <dbReference type="Proteomes" id="UP001548590"/>
    </source>
</evidence>